<dbReference type="EMBL" id="LNIX01000045">
    <property type="protein sequence ID" value="OXA38464.1"/>
    <property type="molecule type" value="Genomic_DNA"/>
</dbReference>
<feature type="region of interest" description="Disordered" evidence="5">
    <location>
        <begin position="178"/>
        <end position="202"/>
    </location>
</feature>
<evidence type="ECO:0000256" key="3">
    <source>
        <dbReference type="ARBA" id="ARBA00022912"/>
    </source>
</evidence>
<dbReference type="SMART" id="SM00226">
    <property type="entry name" value="LMWPc"/>
    <property type="match status" value="1"/>
</dbReference>
<comment type="caution">
    <text evidence="7">The sequence shown here is derived from an EMBL/GenBank/DDBJ whole genome shotgun (WGS) entry which is preliminary data.</text>
</comment>
<feature type="active site" description="Proton donor" evidence="4">
    <location>
        <position position="146"/>
    </location>
</feature>
<dbReference type="OrthoDB" id="3388at2759"/>
<dbReference type="CDD" id="cd16343">
    <property type="entry name" value="LMWPTP"/>
    <property type="match status" value="1"/>
</dbReference>
<dbReference type="Gene3D" id="3.40.50.2300">
    <property type="match status" value="1"/>
</dbReference>
<dbReference type="GO" id="GO:0004725">
    <property type="term" value="F:protein tyrosine phosphatase activity"/>
    <property type="evidence" value="ECO:0007669"/>
    <property type="project" value="InterPro"/>
</dbReference>
<protein>
    <submittedName>
        <fullName evidence="7">Low molecular weight phosphotyrosine protein phosphatase</fullName>
    </submittedName>
</protein>
<evidence type="ECO:0000256" key="4">
    <source>
        <dbReference type="PIRSR" id="PIRSR617867-1"/>
    </source>
</evidence>
<name>A0A226D0S9_FOLCA</name>
<dbReference type="PANTHER" id="PTHR11717">
    <property type="entry name" value="LOW MOLECULAR WEIGHT PROTEIN TYROSINE PHOSPHATASE"/>
    <property type="match status" value="1"/>
</dbReference>
<dbReference type="PRINTS" id="PR00719">
    <property type="entry name" value="LMWPTPASE"/>
</dbReference>
<proteinExistence type="inferred from homology"/>
<sequence>MASSSSSSSSSNSNKSVLFVDLRNICFSPIAEAVFRRLVATRGVAADWTVDSCGIIDLHAGQNPEPRARKVLRDRGLAEYKHKARVIRNDDLAKFDYILGLEMDDVSELKYMKFIQEQRTQVRIHLLGEFNQNNVHFEGELKEARDPFHENDDRSFYACYDLCLDACKGFLDNLEKADKEAKQSKKPDNSEKPTKPDQKAKQ</sequence>
<evidence type="ECO:0000256" key="5">
    <source>
        <dbReference type="SAM" id="MobiDB-lite"/>
    </source>
</evidence>
<evidence type="ECO:0000259" key="6">
    <source>
        <dbReference type="SMART" id="SM00226"/>
    </source>
</evidence>
<evidence type="ECO:0000256" key="1">
    <source>
        <dbReference type="ARBA" id="ARBA00011063"/>
    </source>
</evidence>
<keyword evidence="8" id="KW-1185">Reference proteome</keyword>
<dbReference type="InterPro" id="IPR017867">
    <property type="entry name" value="Tyr_phospatase_low_mol_wt"/>
</dbReference>
<feature type="domain" description="Phosphotyrosine protein phosphatase I" evidence="6">
    <location>
        <begin position="15"/>
        <end position="173"/>
    </location>
</feature>
<organism evidence="7 8">
    <name type="scientific">Folsomia candida</name>
    <name type="common">Springtail</name>
    <dbReference type="NCBI Taxonomy" id="158441"/>
    <lineage>
        <taxon>Eukaryota</taxon>
        <taxon>Metazoa</taxon>
        <taxon>Ecdysozoa</taxon>
        <taxon>Arthropoda</taxon>
        <taxon>Hexapoda</taxon>
        <taxon>Collembola</taxon>
        <taxon>Entomobryomorpha</taxon>
        <taxon>Isotomoidea</taxon>
        <taxon>Isotomidae</taxon>
        <taxon>Proisotominae</taxon>
        <taxon>Folsomia</taxon>
    </lineage>
</organism>
<gene>
    <name evidence="7" type="ORF">Fcan01_26701</name>
</gene>
<evidence type="ECO:0000313" key="7">
    <source>
        <dbReference type="EMBL" id="OXA38464.1"/>
    </source>
</evidence>
<keyword evidence="3" id="KW-0904">Protein phosphatase</keyword>
<dbReference type="OMA" id="QGEWHVE"/>
<dbReference type="Pfam" id="PF01451">
    <property type="entry name" value="LMWPc"/>
    <property type="match status" value="1"/>
</dbReference>
<dbReference type="SUPFAM" id="SSF52788">
    <property type="entry name" value="Phosphotyrosine protein phosphatases I"/>
    <property type="match status" value="1"/>
</dbReference>
<dbReference type="InterPro" id="IPR050438">
    <property type="entry name" value="LMW_PTPase"/>
</dbReference>
<accession>A0A226D0S9</accession>
<reference evidence="7 8" key="1">
    <citation type="submission" date="2015-12" db="EMBL/GenBank/DDBJ databases">
        <title>The genome of Folsomia candida.</title>
        <authorList>
            <person name="Faddeeva A."/>
            <person name="Derks M.F."/>
            <person name="Anvar Y."/>
            <person name="Smit S."/>
            <person name="Van Straalen N."/>
            <person name="Roelofs D."/>
        </authorList>
    </citation>
    <scope>NUCLEOTIDE SEQUENCE [LARGE SCALE GENOMIC DNA]</scope>
    <source>
        <strain evidence="7 8">VU population</strain>
        <tissue evidence="7">Whole body</tissue>
    </source>
</reference>
<dbReference type="Proteomes" id="UP000198287">
    <property type="component" value="Unassembled WGS sequence"/>
</dbReference>
<keyword evidence="2" id="KW-0378">Hydrolase</keyword>
<evidence type="ECO:0000313" key="8">
    <source>
        <dbReference type="Proteomes" id="UP000198287"/>
    </source>
</evidence>
<dbReference type="PANTHER" id="PTHR11717:SF7">
    <property type="entry name" value="LOW MOLECULAR WEIGHT PHOSPHOTYROSINE PROTEIN PHOSPHATASE"/>
    <property type="match status" value="1"/>
</dbReference>
<dbReference type="STRING" id="158441.A0A226D0S9"/>
<dbReference type="AlphaFoldDB" id="A0A226D0S9"/>
<comment type="similarity">
    <text evidence="1">Belongs to the low molecular weight phosphotyrosine protein phosphatase family.</text>
</comment>
<dbReference type="InterPro" id="IPR023485">
    <property type="entry name" value="Ptyr_pPase"/>
</dbReference>
<dbReference type="InterPro" id="IPR036196">
    <property type="entry name" value="Ptyr_pPase_sf"/>
</dbReference>
<evidence type="ECO:0000256" key="2">
    <source>
        <dbReference type="ARBA" id="ARBA00022801"/>
    </source>
</evidence>